<gene>
    <name evidence="1" type="ORF">E2C01_016403</name>
</gene>
<comment type="caution">
    <text evidence="1">The sequence shown here is derived from an EMBL/GenBank/DDBJ whole genome shotgun (WGS) entry which is preliminary data.</text>
</comment>
<organism evidence="1 2">
    <name type="scientific">Portunus trituberculatus</name>
    <name type="common">Swimming crab</name>
    <name type="synonym">Neptunus trituberculatus</name>
    <dbReference type="NCBI Taxonomy" id="210409"/>
    <lineage>
        <taxon>Eukaryota</taxon>
        <taxon>Metazoa</taxon>
        <taxon>Ecdysozoa</taxon>
        <taxon>Arthropoda</taxon>
        <taxon>Crustacea</taxon>
        <taxon>Multicrustacea</taxon>
        <taxon>Malacostraca</taxon>
        <taxon>Eumalacostraca</taxon>
        <taxon>Eucarida</taxon>
        <taxon>Decapoda</taxon>
        <taxon>Pleocyemata</taxon>
        <taxon>Brachyura</taxon>
        <taxon>Eubrachyura</taxon>
        <taxon>Portunoidea</taxon>
        <taxon>Portunidae</taxon>
        <taxon>Portuninae</taxon>
        <taxon>Portunus</taxon>
    </lineage>
</organism>
<accession>A0A5B7DQH3</accession>
<reference evidence="1 2" key="1">
    <citation type="submission" date="2019-05" db="EMBL/GenBank/DDBJ databases">
        <title>Another draft genome of Portunus trituberculatus and its Hox gene families provides insights of decapod evolution.</title>
        <authorList>
            <person name="Jeong J.-H."/>
            <person name="Song I."/>
            <person name="Kim S."/>
            <person name="Choi T."/>
            <person name="Kim D."/>
            <person name="Ryu S."/>
            <person name="Kim W."/>
        </authorList>
    </citation>
    <scope>NUCLEOTIDE SEQUENCE [LARGE SCALE GENOMIC DNA]</scope>
    <source>
        <tissue evidence="1">Muscle</tissue>
    </source>
</reference>
<name>A0A5B7DQH3_PORTR</name>
<dbReference type="Proteomes" id="UP000324222">
    <property type="component" value="Unassembled WGS sequence"/>
</dbReference>
<evidence type="ECO:0000313" key="1">
    <source>
        <dbReference type="EMBL" id="MPC23359.1"/>
    </source>
</evidence>
<proteinExistence type="predicted"/>
<sequence>MRVRSSPKNSRNTPNLLEQGTRRHCFTFMCLHPIQVHVLLRNILMCMLENLTYPVRNSMRVHHMPKKAGASRTTIPGPMKVIPDSSDWAQKLVPLRVPNVLCKSRNGEVGQRFITWKLSLR</sequence>
<protein>
    <submittedName>
        <fullName evidence="1">Uncharacterized protein</fullName>
    </submittedName>
</protein>
<keyword evidence="2" id="KW-1185">Reference proteome</keyword>
<dbReference type="EMBL" id="VSRR010001196">
    <property type="protein sequence ID" value="MPC23359.1"/>
    <property type="molecule type" value="Genomic_DNA"/>
</dbReference>
<dbReference type="AlphaFoldDB" id="A0A5B7DQH3"/>
<evidence type="ECO:0000313" key="2">
    <source>
        <dbReference type="Proteomes" id="UP000324222"/>
    </source>
</evidence>